<gene>
    <name evidence="2" type="ORF">G5S42_36085</name>
</gene>
<dbReference type="Pfam" id="PF01850">
    <property type="entry name" value="PIN"/>
    <property type="match status" value="1"/>
</dbReference>
<evidence type="ECO:0000313" key="2">
    <source>
        <dbReference type="EMBL" id="NUY04995.1"/>
    </source>
</evidence>
<dbReference type="PANTHER" id="PTHR36173:SF1">
    <property type="entry name" value="RIBONUCLEASE VAPC22"/>
    <property type="match status" value="1"/>
</dbReference>
<feature type="domain" description="PIN" evidence="1">
    <location>
        <begin position="2"/>
        <end position="121"/>
    </location>
</feature>
<reference evidence="2 3" key="1">
    <citation type="submission" date="2020-02" db="EMBL/GenBank/DDBJ databases">
        <title>Paraburkholderia simonii sp. nov. and Paraburkholderia youngii sp. nov. Brazilian and Mexican Mimosa-associated rhizobia.</title>
        <authorList>
            <person name="Mavima L."/>
            <person name="Beukes C.W."/>
            <person name="Chan W.Y."/>
            <person name="Palmer M."/>
            <person name="De Meyer S.E."/>
            <person name="James E.K."/>
            <person name="Venter S.N."/>
            <person name="Steenkamp E.T."/>
        </authorList>
    </citation>
    <scope>NUCLEOTIDE SEQUENCE [LARGE SCALE GENOMIC DNA]</scope>
    <source>
        <strain evidence="2 3">JPY169</strain>
    </source>
</reference>
<evidence type="ECO:0000313" key="3">
    <source>
        <dbReference type="Proteomes" id="UP000594380"/>
    </source>
</evidence>
<dbReference type="InterPro" id="IPR029060">
    <property type="entry name" value="PIN-like_dom_sf"/>
</dbReference>
<proteinExistence type="predicted"/>
<dbReference type="InterPro" id="IPR002716">
    <property type="entry name" value="PIN_dom"/>
</dbReference>
<dbReference type="Gene3D" id="3.40.50.1010">
    <property type="entry name" value="5'-nuclease"/>
    <property type="match status" value="1"/>
</dbReference>
<dbReference type="SUPFAM" id="SSF88723">
    <property type="entry name" value="PIN domain-like"/>
    <property type="match status" value="1"/>
</dbReference>
<dbReference type="AlphaFoldDB" id="A0A7Y6K7S4"/>
<protein>
    <submittedName>
        <fullName evidence="2">Type II toxin-antitoxin system VapC family toxin</fullName>
    </submittedName>
</protein>
<sequence>MIVLDTAALIMWLSAHDKLSVTARKAIDREMNAGEIAISMISVLEVAEYVEDGRLKLCVDTRRWLSTLASVEGLRVVPVDMAIAVQAAALPTTLTSHQRLIASTAMALGGTLITPDARLREFSYAGAIW</sequence>
<organism evidence="2 3">
    <name type="scientific">Paraburkholderia youngii</name>
    <dbReference type="NCBI Taxonomy" id="2782701"/>
    <lineage>
        <taxon>Bacteria</taxon>
        <taxon>Pseudomonadati</taxon>
        <taxon>Pseudomonadota</taxon>
        <taxon>Betaproteobacteria</taxon>
        <taxon>Burkholderiales</taxon>
        <taxon>Burkholderiaceae</taxon>
        <taxon>Paraburkholderia</taxon>
    </lineage>
</organism>
<dbReference type="PANTHER" id="PTHR36173">
    <property type="entry name" value="RIBONUCLEASE VAPC16-RELATED"/>
    <property type="match status" value="1"/>
</dbReference>
<dbReference type="RefSeq" id="WP_176111479.1">
    <property type="nucleotide sequence ID" value="NZ_JAALDK010000002.1"/>
</dbReference>
<comment type="caution">
    <text evidence="2">The sequence shown here is derived from an EMBL/GenBank/DDBJ whole genome shotgun (WGS) entry which is preliminary data.</text>
</comment>
<evidence type="ECO:0000259" key="1">
    <source>
        <dbReference type="Pfam" id="PF01850"/>
    </source>
</evidence>
<dbReference type="InterPro" id="IPR041705">
    <property type="entry name" value="PIN_Sll0205"/>
</dbReference>
<dbReference type="InterPro" id="IPR052919">
    <property type="entry name" value="TA_system_RNase"/>
</dbReference>
<accession>A0A7Y6K7S4</accession>
<dbReference type="GeneID" id="301105773"/>
<dbReference type="Proteomes" id="UP000594380">
    <property type="component" value="Unassembled WGS sequence"/>
</dbReference>
<name>A0A7Y6K7S4_9BURK</name>
<dbReference type="CDD" id="cd09872">
    <property type="entry name" value="PIN_Sll0205-like"/>
    <property type="match status" value="1"/>
</dbReference>
<dbReference type="EMBL" id="JAALDK010000002">
    <property type="protein sequence ID" value="NUY04995.1"/>
    <property type="molecule type" value="Genomic_DNA"/>
</dbReference>